<reference evidence="1" key="2">
    <citation type="submission" date="2018-08" db="UniProtKB">
        <authorList>
            <consortium name="EnsemblPlants"/>
        </authorList>
    </citation>
    <scope>IDENTIFICATION</scope>
    <source>
        <strain evidence="1">Yugu1</strain>
    </source>
</reference>
<organism evidence="1 2">
    <name type="scientific">Setaria italica</name>
    <name type="common">Foxtail millet</name>
    <name type="synonym">Panicum italicum</name>
    <dbReference type="NCBI Taxonomy" id="4555"/>
    <lineage>
        <taxon>Eukaryota</taxon>
        <taxon>Viridiplantae</taxon>
        <taxon>Streptophyta</taxon>
        <taxon>Embryophyta</taxon>
        <taxon>Tracheophyta</taxon>
        <taxon>Spermatophyta</taxon>
        <taxon>Magnoliopsida</taxon>
        <taxon>Liliopsida</taxon>
        <taxon>Poales</taxon>
        <taxon>Poaceae</taxon>
        <taxon>PACMAD clade</taxon>
        <taxon>Panicoideae</taxon>
        <taxon>Panicodae</taxon>
        <taxon>Paniceae</taxon>
        <taxon>Cenchrinae</taxon>
        <taxon>Setaria</taxon>
    </lineage>
</organism>
<keyword evidence="2" id="KW-1185">Reference proteome</keyword>
<dbReference type="EMBL" id="AGNK02004760">
    <property type="status" value="NOT_ANNOTATED_CDS"/>
    <property type="molecule type" value="Genomic_DNA"/>
</dbReference>
<name>K3ZPV4_SETIT</name>
<dbReference type="EnsemblPlants" id="KQK94131">
    <property type="protein sequence ID" value="KQK94131"/>
    <property type="gene ID" value="SETIT_028634mg"/>
</dbReference>
<protein>
    <submittedName>
        <fullName evidence="1">Uncharacterized protein</fullName>
    </submittedName>
</protein>
<evidence type="ECO:0000313" key="2">
    <source>
        <dbReference type="Proteomes" id="UP000004995"/>
    </source>
</evidence>
<dbReference type="AlphaFoldDB" id="K3ZPV4"/>
<dbReference type="Gramene" id="KQK94131">
    <property type="protein sequence ID" value="KQK94131"/>
    <property type="gene ID" value="SETIT_028634mg"/>
</dbReference>
<accession>K3ZPV4</accession>
<proteinExistence type="predicted"/>
<dbReference type="InParanoid" id="K3ZPV4"/>
<dbReference type="Proteomes" id="UP000004995">
    <property type="component" value="Unassembled WGS sequence"/>
</dbReference>
<evidence type="ECO:0000313" key="1">
    <source>
        <dbReference type="EnsemblPlants" id="KQK94131"/>
    </source>
</evidence>
<reference evidence="2" key="1">
    <citation type="journal article" date="2012" name="Nat. Biotechnol.">
        <title>Reference genome sequence of the model plant Setaria.</title>
        <authorList>
            <person name="Bennetzen J.L."/>
            <person name="Schmutz J."/>
            <person name="Wang H."/>
            <person name="Percifield R."/>
            <person name="Hawkins J."/>
            <person name="Pontaroli A.C."/>
            <person name="Estep M."/>
            <person name="Feng L."/>
            <person name="Vaughn J.N."/>
            <person name="Grimwood J."/>
            <person name="Jenkins J."/>
            <person name="Barry K."/>
            <person name="Lindquist E."/>
            <person name="Hellsten U."/>
            <person name="Deshpande S."/>
            <person name="Wang X."/>
            <person name="Wu X."/>
            <person name="Mitros T."/>
            <person name="Triplett J."/>
            <person name="Yang X."/>
            <person name="Ye C.Y."/>
            <person name="Mauro-Herrera M."/>
            <person name="Wang L."/>
            <person name="Li P."/>
            <person name="Sharma M."/>
            <person name="Sharma R."/>
            <person name="Ronald P.C."/>
            <person name="Panaud O."/>
            <person name="Kellogg E.A."/>
            <person name="Brutnell T.P."/>
            <person name="Doust A.N."/>
            <person name="Tuskan G.A."/>
            <person name="Rokhsar D."/>
            <person name="Devos K.M."/>
        </authorList>
    </citation>
    <scope>NUCLEOTIDE SEQUENCE [LARGE SCALE GENOMIC DNA]</scope>
    <source>
        <strain evidence="2">cv. Yugu1</strain>
    </source>
</reference>
<dbReference type="HOGENOM" id="CLU_3411224_0_0_1"/>
<sequence>MFPTAPAVDLAEECTLTRYIYTFLLWNIH</sequence>